<dbReference type="PROSITE" id="PS51257">
    <property type="entry name" value="PROKAR_LIPOPROTEIN"/>
    <property type="match status" value="1"/>
</dbReference>
<dbReference type="AlphaFoldDB" id="A0AA97F9J1"/>
<organism evidence="3 4">
    <name type="scientific">Alterisphingorhabdus coralli</name>
    <dbReference type="NCBI Taxonomy" id="3071408"/>
    <lineage>
        <taxon>Bacteria</taxon>
        <taxon>Pseudomonadati</taxon>
        <taxon>Pseudomonadota</taxon>
        <taxon>Alphaproteobacteria</taxon>
        <taxon>Sphingomonadales</taxon>
        <taxon>Sphingomonadaceae</taxon>
        <taxon>Alterisphingorhabdus (ex Yan et al. 2024)</taxon>
    </lineage>
</organism>
<dbReference type="EMBL" id="CP136594">
    <property type="protein sequence ID" value="WOE75758.1"/>
    <property type="molecule type" value="Genomic_DNA"/>
</dbReference>
<evidence type="ECO:0000313" key="4">
    <source>
        <dbReference type="Proteomes" id="UP001302429"/>
    </source>
</evidence>
<keyword evidence="1" id="KW-0378">Hydrolase</keyword>
<dbReference type="PANTHER" id="PTHR31377:SF0">
    <property type="entry name" value="AGMATINE DEIMINASE-RELATED"/>
    <property type="match status" value="1"/>
</dbReference>
<keyword evidence="2" id="KW-0732">Signal</keyword>
<protein>
    <submittedName>
        <fullName evidence="3">Agmatine deiminase family protein</fullName>
    </submittedName>
</protein>
<proteinExistence type="predicted"/>
<reference evidence="3 4" key="1">
    <citation type="submission" date="2023-10" db="EMBL/GenBank/DDBJ databases">
        <title>Complete genome sequence of a Sphingomonadaceae bacterium.</title>
        <authorList>
            <person name="Yan C."/>
        </authorList>
    </citation>
    <scope>NUCLEOTIDE SEQUENCE [LARGE SCALE GENOMIC DNA]</scope>
    <source>
        <strain evidence="3 4">SCSIO 66989</strain>
    </source>
</reference>
<dbReference type="GO" id="GO:0047632">
    <property type="term" value="F:agmatine deiminase activity"/>
    <property type="evidence" value="ECO:0007669"/>
    <property type="project" value="TreeGrafter"/>
</dbReference>
<evidence type="ECO:0000256" key="2">
    <source>
        <dbReference type="SAM" id="SignalP"/>
    </source>
</evidence>
<dbReference type="Gene3D" id="3.75.10.10">
    <property type="entry name" value="L-arginine/glycine Amidinotransferase, Chain A"/>
    <property type="match status" value="1"/>
</dbReference>
<dbReference type="Proteomes" id="UP001302429">
    <property type="component" value="Chromosome"/>
</dbReference>
<dbReference type="KEGG" id="acoa:RB602_03325"/>
<dbReference type="GO" id="GO:0009446">
    <property type="term" value="P:putrescine biosynthetic process"/>
    <property type="evidence" value="ECO:0007669"/>
    <property type="project" value="InterPro"/>
</dbReference>
<dbReference type="PANTHER" id="PTHR31377">
    <property type="entry name" value="AGMATINE DEIMINASE-RELATED"/>
    <property type="match status" value="1"/>
</dbReference>
<evidence type="ECO:0000256" key="1">
    <source>
        <dbReference type="ARBA" id="ARBA00022801"/>
    </source>
</evidence>
<dbReference type="SUPFAM" id="SSF55909">
    <property type="entry name" value="Pentein"/>
    <property type="match status" value="1"/>
</dbReference>
<dbReference type="InterPro" id="IPR007466">
    <property type="entry name" value="Peptidyl-Arg-deiminase_porph"/>
</dbReference>
<accession>A0AA97F9J1</accession>
<evidence type="ECO:0000313" key="3">
    <source>
        <dbReference type="EMBL" id="WOE75758.1"/>
    </source>
</evidence>
<sequence length="371" mass="40095">MLNRRQAGQMLGGATLLAAVSALTACTGEAAMADPKGYYLPEESEPHQCTFMQWPVNRSVHPDPVFLEMLQASIANVANSIAAFEPVTMLMAAEHKASARRMLSDAVQIWDIPTDDLWCRDSGPCFVRNDAGDLAVRQFNFNGWGGKQVHGHDGNVAARVAERLGLPVLNNGLVGEPGGLEHDGEGTVIAHESSWVNPNRNSGSRDEIAALILEAVGAEKLIWAEGVYDQDITDYHIDALARFPEPGTILIQLPDESDITDDPFAASAYETYDILAAAKDAKGRKLEMVAIPQPYDIRVKAEDFVASYVNYYVCNGALIGAQFGDAEADTEARSILADLYPDREIVLLNVDPIGEVGGGIHCATQQMPLSD</sequence>
<dbReference type="Pfam" id="PF04371">
    <property type="entry name" value="PAD_porph"/>
    <property type="match status" value="1"/>
</dbReference>
<name>A0AA97F9J1_9SPHN</name>
<feature type="signal peptide" evidence="2">
    <location>
        <begin position="1"/>
        <end position="33"/>
    </location>
</feature>
<feature type="chain" id="PRO_5041716968" evidence="2">
    <location>
        <begin position="34"/>
        <end position="371"/>
    </location>
</feature>
<keyword evidence="4" id="KW-1185">Reference proteome</keyword>
<dbReference type="RefSeq" id="WP_317082932.1">
    <property type="nucleotide sequence ID" value="NZ_CP136594.1"/>
</dbReference>
<gene>
    <name evidence="3" type="ORF">RB602_03325</name>
</gene>
<dbReference type="GO" id="GO:0004668">
    <property type="term" value="F:protein-arginine deiminase activity"/>
    <property type="evidence" value="ECO:0007669"/>
    <property type="project" value="InterPro"/>
</dbReference>